<accession>A0A1I7Z6W6</accession>
<sequence>MATSLDLKDAEGRRAAEIRPSVDKEEGFVLRPPPSQKFPKAEAKTRLQKVVAEALHDKVFDAAQAARWADLVAEKVREELNGTVSLEPSGPLEAELSELKLPRYKYVVQVSLGEQRGQGLTINSGVFWDSDTDATVGLLYHRVSGAFALRPNSFIRNLR</sequence>
<dbReference type="InterPro" id="IPR038586">
    <property type="entry name" value="Tctex-1-like_sf"/>
</dbReference>
<dbReference type="GO" id="GO:0045505">
    <property type="term" value="F:dynein intermediate chain binding"/>
    <property type="evidence" value="ECO:0007669"/>
    <property type="project" value="TreeGrafter"/>
</dbReference>
<dbReference type="PANTHER" id="PTHR21255:SF7">
    <property type="entry name" value="DYNEIN LIGHT CHAIN TCTEX-TYPE PROTEIN 2B"/>
    <property type="match status" value="1"/>
</dbReference>
<dbReference type="AlphaFoldDB" id="A0A1I7Z6W6"/>
<comment type="similarity">
    <text evidence="1">Belongs to the dynein light chain Tctex-type family.</text>
</comment>
<dbReference type="GO" id="GO:0005737">
    <property type="term" value="C:cytoplasm"/>
    <property type="evidence" value="ECO:0007669"/>
    <property type="project" value="TreeGrafter"/>
</dbReference>
<reference evidence="3" key="1">
    <citation type="submission" date="2016-11" db="UniProtKB">
        <authorList>
            <consortium name="WormBaseParasite"/>
        </authorList>
    </citation>
    <scope>IDENTIFICATION</scope>
</reference>
<dbReference type="Proteomes" id="UP000095287">
    <property type="component" value="Unplaced"/>
</dbReference>
<evidence type="ECO:0000256" key="1">
    <source>
        <dbReference type="ARBA" id="ARBA00005361"/>
    </source>
</evidence>
<dbReference type="GO" id="GO:0005868">
    <property type="term" value="C:cytoplasmic dynein complex"/>
    <property type="evidence" value="ECO:0007669"/>
    <property type="project" value="TreeGrafter"/>
</dbReference>
<dbReference type="PANTHER" id="PTHR21255">
    <property type="entry name" value="T-COMPLEX-ASSOCIATED-TESTIS-EXPRESSED 1/ DYNEIN LIGHT CHAIN"/>
    <property type="match status" value="1"/>
</dbReference>
<keyword evidence="2" id="KW-1185">Reference proteome</keyword>
<organism evidence="2 3">
    <name type="scientific">Steinernema glaseri</name>
    <dbReference type="NCBI Taxonomy" id="37863"/>
    <lineage>
        <taxon>Eukaryota</taxon>
        <taxon>Metazoa</taxon>
        <taxon>Ecdysozoa</taxon>
        <taxon>Nematoda</taxon>
        <taxon>Chromadorea</taxon>
        <taxon>Rhabditida</taxon>
        <taxon>Tylenchina</taxon>
        <taxon>Panagrolaimomorpha</taxon>
        <taxon>Strongyloidoidea</taxon>
        <taxon>Steinernematidae</taxon>
        <taxon>Steinernema</taxon>
    </lineage>
</organism>
<protein>
    <submittedName>
        <fullName evidence="3">Tctex1 domain-containing protein 4</fullName>
    </submittedName>
</protein>
<evidence type="ECO:0000313" key="2">
    <source>
        <dbReference type="Proteomes" id="UP000095287"/>
    </source>
</evidence>
<name>A0A1I7Z6W6_9BILA</name>
<dbReference type="WBParaSite" id="L893_g23431.t2">
    <property type="protein sequence ID" value="L893_g23431.t2"/>
    <property type="gene ID" value="L893_g23431"/>
</dbReference>
<proteinExistence type="inferred from homology"/>
<evidence type="ECO:0000313" key="3">
    <source>
        <dbReference type="WBParaSite" id="L893_g23431.t2"/>
    </source>
</evidence>
<dbReference type="Pfam" id="PF03645">
    <property type="entry name" value="Tctex-1"/>
    <property type="match status" value="1"/>
</dbReference>
<dbReference type="Gene3D" id="3.30.1140.40">
    <property type="entry name" value="Tctex-1"/>
    <property type="match status" value="1"/>
</dbReference>
<dbReference type="CDD" id="cd21459">
    <property type="entry name" value="DLC-like_TCTEX1D2"/>
    <property type="match status" value="1"/>
</dbReference>
<dbReference type="InterPro" id="IPR005334">
    <property type="entry name" value="Tctex-1-like"/>
</dbReference>
<dbReference type="GO" id="GO:0007018">
    <property type="term" value="P:microtubule-based movement"/>
    <property type="evidence" value="ECO:0007669"/>
    <property type="project" value="TreeGrafter"/>
</dbReference>